<evidence type="ECO:0000256" key="5">
    <source>
        <dbReference type="ARBA" id="ARBA00010617"/>
    </source>
</evidence>
<evidence type="ECO:0000256" key="2">
    <source>
        <dbReference type="ARBA" id="ARBA00003690"/>
    </source>
</evidence>
<keyword evidence="9" id="KW-0492">Microsome</keyword>
<dbReference type="GO" id="GO:0005506">
    <property type="term" value="F:iron ion binding"/>
    <property type="evidence" value="ECO:0007669"/>
    <property type="project" value="InterPro"/>
</dbReference>
<sequence>MLLSLIIISSVCAILLFFRFSQIKDAIRSYVLVHKLDGPPRSNIVVGNITCIQGTPEKIFTTLRELAQKFYPIYKIFSVYKGSANIVSPEDCELILTNSIHNEKGYIYKLLHRWLKFGLLTSTGRKWQTRRRILTPAFHFNILQEFILVFNEETEKLVQELKKECKKSYINITPHITQFTLKTITETAMGTKLKFETDKENRYKQAIYDVCDILLFLQERRKTKILHQFTKEVIQEREKNFSDIELPKEEHDVYKGKKRLAMLDLLLSVKRNEGSIDDEGIQEEVDTFMFEGHDTTSVALGFTLMLLANNKHAQETIVQEMREVLGDIHKKPTYNELQNLKYMERCLKESLRLYPSVHFISRILGQDLKTHTGHLLPKGLTVVLHIYDVHHNPNIYLDPEKFDPDRFLPENCQNRHPYAYLPFSAGPRNCIGQRFAMLEMKAALCGVLSNFVLEPIDSPETIVLVVDIVLRTKEGIKVRFVPRKEECDLIS</sequence>
<dbReference type="PANTHER" id="PTHR24291:SF189">
    <property type="entry name" value="CYTOCHROME P450 4C3-RELATED"/>
    <property type="match status" value="1"/>
</dbReference>
<keyword evidence="17" id="KW-1185">Reference proteome</keyword>
<accession>A0AA38HSK9</accession>
<keyword evidence="8" id="KW-0256">Endoplasmic reticulum</keyword>
<evidence type="ECO:0000256" key="9">
    <source>
        <dbReference type="ARBA" id="ARBA00022848"/>
    </source>
</evidence>
<dbReference type="Proteomes" id="UP001168821">
    <property type="component" value="Unassembled WGS sequence"/>
</dbReference>
<dbReference type="InterPro" id="IPR050196">
    <property type="entry name" value="Cytochrome_P450_Monoox"/>
</dbReference>
<dbReference type="GO" id="GO:0020037">
    <property type="term" value="F:heme binding"/>
    <property type="evidence" value="ECO:0007669"/>
    <property type="project" value="InterPro"/>
</dbReference>
<evidence type="ECO:0000256" key="14">
    <source>
        <dbReference type="PIRSR" id="PIRSR602401-1"/>
    </source>
</evidence>
<comment type="function">
    <text evidence="2">May be involved in the metabolism of insect hormones and in the breakdown of synthetic insecticides.</text>
</comment>
<dbReference type="PROSITE" id="PS00086">
    <property type="entry name" value="CYTOCHROME_P450"/>
    <property type="match status" value="1"/>
</dbReference>
<dbReference type="AlphaFoldDB" id="A0AA38HSK9"/>
<evidence type="ECO:0000256" key="12">
    <source>
        <dbReference type="ARBA" id="ARBA00023033"/>
    </source>
</evidence>
<dbReference type="EMBL" id="JALNTZ010000008">
    <property type="protein sequence ID" value="KAJ3642886.1"/>
    <property type="molecule type" value="Genomic_DNA"/>
</dbReference>
<dbReference type="InterPro" id="IPR001128">
    <property type="entry name" value="Cyt_P450"/>
</dbReference>
<comment type="subcellular location">
    <subcellularLocation>
        <location evidence="4">Endoplasmic reticulum membrane</location>
        <topology evidence="4">Peripheral membrane protein</topology>
    </subcellularLocation>
    <subcellularLocation>
        <location evidence="3">Microsome membrane</location>
        <topology evidence="3">Peripheral membrane protein</topology>
    </subcellularLocation>
</comment>
<dbReference type="CDD" id="cd20628">
    <property type="entry name" value="CYP4"/>
    <property type="match status" value="1"/>
</dbReference>
<keyword evidence="10 15" id="KW-0560">Oxidoreductase</keyword>
<name>A0AA38HSK9_9CUCU</name>
<evidence type="ECO:0000256" key="6">
    <source>
        <dbReference type="ARBA" id="ARBA00022617"/>
    </source>
</evidence>
<feature type="binding site" description="axial binding residue" evidence="14">
    <location>
        <position position="430"/>
    </location>
    <ligand>
        <name>heme</name>
        <dbReference type="ChEBI" id="CHEBI:30413"/>
    </ligand>
    <ligandPart>
        <name>Fe</name>
        <dbReference type="ChEBI" id="CHEBI:18248"/>
    </ligandPart>
</feature>
<keyword evidence="7 14" id="KW-0479">Metal-binding</keyword>
<dbReference type="PANTHER" id="PTHR24291">
    <property type="entry name" value="CYTOCHROME P450 FAMILY 4"/>
    <property type="match status" value="1"/>
</dbReference>
<dbReference type="SUPFAM" id="SSF48264">
    <property type="entry name" value="Cytochrome P450"/>
    <property type="match status" value="1"/>
</dbReference>
<keyword evidence="12 15" id="KW-0503">Monooxygenase</keyword>
<evidence type="ECO:0000256" key="7">
    <source>
        <dbReference type="ARBA" id="ARBA00022723"/>
    </source>
</evidence>
<organism evidence="16 17">
    <name type="scientific">Zophobas morio</name>
    <dbReference type="NCBI Taxonomy" id="2755281"/>
    <lineage>
        <taxon>Eukaryota</taxon>
        <taxon>Metazoa</taxon>
        <taxon>Ecdysozoa</taxon>
        <taxon>Arthropoda</taxon>
        <taxon>Hexapoda</taxon>
        <taxon>Insecta</taxon>
        <taxon>Pterygota</taxon>
        <taxon>Neoptera</taxon>
        <taxon>Endopterygota</taxon>
        <taxon>Coleoptera</taxon>
        <taxon>Polyphaga</taxon>
        <taxon>Cucujiformia</taxon>
        <taxon>Tenebrionidae</taxon>
        <taxon>Zophobas</taxon>
    </lineage>
</organism>
<evidence type="ECO:0000256" key="3">
    <source>
        <dbReference type="ARBA" id="ARBA00004174"/>
    </source>
</evidence>
<dbReference type="PRINTS" id="PR00385">
    <property type="entry name" value="P450"/>
</dbReference>
<dbReference type="InterPro" id="IPR002401">
    <property type="entry name" value="Cyt_P450_E_grp-I"/>
</dbReference>
<dbReference type="InterPro" id="IPR017972">
    <property type="entry name" value="Cyt_P450_CS"/>
</dbReference>
<dbReference type="Gene3D" id="1.10.630.10">
    <property type="entry name" value="Cytochrome P450"/>
    <property type="match status" value="1"/>
</dbReference>
<comment type="cofactor">
    <cofactor evidence="1 14">
        <name>heme</name>
        <dbReference type="ChEBI" id="CHEBI:30413"/>
    </cofactor>
</comment>
<evidence type="ECO:0000256" key="11">
    <source>
        <dbReference type="ARBA" id="ARBA00023004"/>
    </source>
</evidence>
<dbReference type="GO" id="GO:0005789">
    <property type="term" value="C:endoplasmic reticulum membrane"/>
    <property type="evidence" value="ECO:0007669"/>
    <property type="project" value="UniProtKB-SubCell"/>
</dbReference>
<dbReference type="PRINTS" id="PR00463">
    <property type="entry name" value="EP450I"/>
</dbReference>
<evidence type="ECO:0000256" key="4">
    <source>
        <dbReference type="ARBA" id="ARBA00004406"/>
    </source>
</evidence>
<keyword evidence="13" id="KW-0472">Membrane</keyword>
<dbReference type="GO" id="GO:0016705">
    <property type="term" value="F:oxidoreductase activity, acting on paired donors, with incorporation or reduction of molecular oxygen"/>
    <property type="evidence" value="ECO:0007669"/>
    <property type="project" value="InterPro"/>
</dbReference>
<evidence type="ECO:0000313" key="17">
    <source>
        <dbReference type="Proteomes" id="UP001168821"/>
    </source>
</evidence>
<evidence type="ECO:0000256" key="13">
    <source>
        <dbReference type="ARBA" id="ARBA00023136"/>
    </source>
</evidence>
<evidence type="ECO:0008006" key="18">
    <source>
        <dbReference type="Google" id="ProtNLM"/>
    </source>
</evidence>
<evidence type="ECO:0000256" key="15">
    <source>
        <dbReference type="RuleBase" id="RU000461"/>
    </source>
</evidence>
<comment type="caution">
    <text evidence="16">The sequence shown here is derived from an EMBL/GenBank/DDBJ whole genome shotgun (WGS) entry which is preliminary data.</text>
</comment>
<keyword evidence="11 14" id="KW-0408">Iron</keyword>
<dbReference type="InterPro" id="IPR036396">
    <property type="entry name" value="Cyt_P450_sf"/>
</dbReference>
<gene>
    <name evidence="16" type="ORF">Zmor_025635</name>
</gene>
<evidence type="ECO:0000256" key="8">
    <source>
        <dbReference type="ARBA" id="ARBA00022824"/>
    </source>
</evidence>
<dbReference type="GO" id="GO:0004497">
    <property type="term" value="F:monooxygenase activity"/>
    <property type="evidence" value="ECO:0007669"/>
    <property type="project" value="UniProtKB-KW"/>
</dbReference>
<evidence type="ECO:0000313" key="16">
    <source>
        <dbReference type="EMBL" id="KAJ3642886.1"/>
    </source>
</evidence>
<proteinExistence type="inferred from homology"/>
<comment type="similarity">
    <text evidence="5 15">Belongs to the cytochrome P450 family.</text>
</comment>
<evidence type="ECO:0000256" key="10">
    <source>
        <dbReference type="ARBA" id="ARBA00023002"/>
    </source>
</evidence>
<reference evidence="16" key="1">
    <citation type="journal article" date="2023" name="G3 (Bethesda)">
        <title>Whole genome assemblies of Zophobas morio and Tenebrio molitor.</title>
        <authorList>
            <person name="Kaur S."/>
            <person name="Stinson S.A."/>
            <person name="diCenzo G.C."/>
        </authorList>
    </citation>
    <scope>NUCLEOTIDE SEQUENCE</scope>
    <source>
        <strain evidence="16">QUZm001</strain>
    </source>
</reference>
<protein>
    <recommendedName>
        <fullName evidence="18">Cytochrome P450 4C1</fullName>
    </recommendedName>
</protein>
<keyword evidence="6 14" id="KW-0349">Heme</keyword>
<evidence type="ECO:0000256" key="1">
    <source>
        <dbReference type="ARBA" id="ARBA00001971"/>
    </source>
</evidence>
<dbReference type="Pfam" id="PF00067">
    <property type="entry name" value="p450"/>
    <property type="match status" value="1"/>
</dbReference>